<feature type="transmembrane region" description="Helical" evidence="1">
    <location>
        <begin position="383"/>
        <end position="407"/>
    </location>
</feature>
<dbReference type="GO" id="GO:0005886">
    <property type="term" value="C:plasma membrane"/>
    <property type="evidence" value="ECO:0007669"/>
    <property type="project" value="TreeGrafter"/>
</dbReference>
<dbReference type="SUPFAM" id="SSF82866">
    <property type="entry name" value="Multidrug efflux transporter AcrB transmembrane domain"/>
    <property type="match status" value="2"/>
</dbReference>
<dbReference type="Proteomes" id="UP000064201">
    <property type="component" value="Chromosome"/>
</dbReference>
<keyword evidence="3" id="KW-1185">Reference proteome</keyword>
<sequence length="1055" mass="114277">MRSLIAWAVAHARTVLLFLLLILVLGATAYHIVPKEAAPEIDVPIFFVSVPYPGVSPEDAERLMLRPLERELQALPGVDEMQSWAGEGFALVRLDFEPGWDNRQALSDLREEVDQVRPELPVGAEEPSVSEVDLSLFPVLTLNLSGPLDERALVRLARELRDRVEAIPGVLEADVGGDREEQMEVLVDPLVLETYELSFSELTRAIERNNRLVAAGALDTGAGRIPLRVPGTIDDVDDVLDTAIRVEGDAVVRVRDVAEVRQTYRDPEGFTRIDGQPSVSLEIRKASEANVLEVVAAARATIEAARADWPEAVEVTYLQDMARDVGDLLGDLENSVITAMLIVALVILAMMGARAALLVGMAIPGAFLGGILVIYLMGFTLNVVVLFGLILVVGMLVDGAVVVVELADRYVAEGMARADAFRAAAQRMAWPITTAIGTTLAVFAPMLLWPGMVGEFIVYLPATVIVTLIASLAMALVFIPALGAVIGQSRPINAAQTRYVRAAEEGRYDELQGITRAYIHLLQSLVRHPGWTLAGTVAVVVVAYALYATQGRGVEFFPQVEPDFVQVQVQARGDLSVWEADALVRQVEGTLHGVPEIRHVYARTIGTQLGRLQGDYAEDVIGVIQLELIGWRQRPPAESIIEDLRRRTADLPGIRLQFRAQERGPSEGRPIVLEAASADPERIAPVIRQLRAEMDALGGFVDVTDDLPLPGVELEVRFDREQAARFGVDVPLLGEGVQLVTSGILLGTYRPDYSDEEVDIRLRLPAAQRHLQQLAGLNLPGATGLVPLAHFAELVPVPATGLIKRRDGQRAYTLEADAGPGYLVDERQRALEGRMADLELDAEVQLRFRGQAEEQAEATNFLLGAFGLSLFLMLAMMVTQFNRFSQAFLVLSGIVFSTAGVLLALLLRGEPFGIVMSGIGVLALAGIVVNNNIVLIDTYNEQRRLGLDAMEAALRAAAQRMRPVLLTAITTILGLLPMVLAWTVDFAGRDFYVGAPVTGFWVQLATAIAGGLLFATPLTLLFTPAMLVLLDRWGLDRRPVSVGGSGSAVSGSPGA</sequence>
<evidence type="ECO:0000313" key="2">
    <source>
        <dbReference type="EMBL" id="AKJ94688.1"/>
    </source>
</evidence>
<evidence type="ECO:0000313" key="3">
    <source>
        <dbReference type="Proteomes" id="UP000064201"/>
    </source>
</evidence>
<feature type="transmembrane region" description="Helical" evidence="1">
    <location>
        <begin position="888"/>
        <end position="907"/>
    </location>
</feature>
<dbReference type="Gene3D" id="3.30.2090.10">
    <property type="entry name" value="Multidrug efflux transporter AcrB TolC docking domain, DN and DC subdomains"/>
    <property type="match status" value="2"/>
</dbReference>
<name>A0A0G3G0H3_9GAMM</name>
<feature type="transmembrane region" description="Helical" evidence="1">
    <location>
        <begin position="456"/>
        <end position="482"/>
    </location>
</feature>
<dbReference type="Pfam" id="PF00873">
    <property type="entry name" value="ACR_tran"/>
    <property type="match status" value="1"/>
</dbReference>
<feature type="transmembrane region" description="Helical" evidence="1">
    <location>
        <begin position="1004"/>
        <end position="1030"/>
    </location>
</feature>
<dbReference type="InterPro" id="IPR027463">
    <property type="entry name" value="AcrB_DN_DC_subdom"/>
</dbReference>
<dbReference type="InterPro" id="IPR001036">
    <property type="entry name" value="Acrflvin-R"/>
</dbReference>
<dbReference type="Gene3D" id="1.20.1640.10">
    <property type="entry name" value="Multidrug efflux transporter AcrB transmembrane domain"/>
    <property type="match status" value="2"/>
</dbReference>
<dbReference type="OrthoDB" id="5287122at2"/>
<dbReference type="PANTHER" id="PTHR32063">
    <property type="match status" value="1"/>
</dbReference>
<protein>
    <submittedName>
        <fullName evidence="2">Acriflavin resistance protein</fullName>
    </submittedName>
</protein>
<feature type="transmembrane region" description="Helical" evidence="1">
    <location>
        <begin position="964"/>
        <end position="984"/>
    </location>
</feature>
<dbReference type="SUPFAM" id="SSF82693">
    <property type="entry name" value="Multidrug efflux transporter AcrB pore domain, PN1, PN2, PC1 and PC2 subdomains"/>
    <property type="match status" value="2"/>
</dbReference>
<dbReference type="Gene3D" id="3.30.70.1440">
    <property type="entry name" value="Multidrug efflux transporter AcrB pore domain"/>
    <property type="match status" value="1"/>
</dbReference>
<dbReference type="Gene3D" id="3.30.70.1430">
    <property type="entry name" value="Multidrug efflux transporter AcrB pore domain"/>
    <property type="match status" value="2"/>
</dbReference>
<dbReference type="RefSeq" id="WP_047250927.1">
    <property type="nucleotide sequence ID" value="NZ_CP011367.1"/>
</dbReference>
<dbReference type="KEGG" id="tvr:TVD_04560"/>
<keyword evidence="1" id="KW-0472">Membrane</keyword>
<feature type="transmembrane region" description="Helical" evidence="1">
    <location>
        <begin position="428"/>
        <end position="450"/>
    </location>
</feature>
<keyword evidence="1" id="KW-0812">Transmembrane</keyword>
<dbReference type="PRINTS" id="PR00702">
    <property type="entry name" value="ACRIFLAVINRP"/>
</dbReference>
<keyword evidence="1" id="KW-1133">Transmembrane helix</keyword>
<feature type="transmembrane region" description="Helical" evidence="1">
    <location>
        <begin position="530"/>
        <end position="547"/>
    </location>
</feature>
<gene>
    <name evidence="2" type="ORF">TVD_04560</name>
</gene>
<feature type="transmembrane region" description="Helical" evidence="1">
    <location>
        <begin position="332"/>
        <end position="350"/>
    </location>
</feature>
<organism evidence="2 3">
    <name type="scientific">Thioalkalivibrio versutus</name>
    <dbReference type="NCBI Taxonomy" id="106634"/>
    <lineage>
        <taxon>Bacteria</taxon>
        <taxon>Pseudomonadati</taxon>
        <taxon>Pseudomonadota</taxon>
        <taxon>Gammaproteobacteria</taxon>
        <taxon>Chromatiales</taxon>
        <taxon>Ectothiorhodospiraceae</taxon>
        <taxon>Thioalkalivibrio</taxon>
    </lineage>
</organism>
<dbReference type="STRING" id="106634.TVD_04560"/>
<dbReference type="PANTHER" id="PTHR32063:SF0">
    <property type="entry name" value="SWARMING MOTILITY PROTEIN SWRC"/>
    <property type="match status" value="1"/>
</dbReference>
<dbReference type="EMBL" id="CP011367">
    <property type="protein sequence ID" value="AKJ94688.1"/>
    <property type="molecule type" value="Genomic_DNA"/>
</dbReference>
<accession>A0A0G3G0H3</accession>
<feature type="transmembrane region" description="Helical" evidence="1">
    <location>
        <begin position="913"/>
        <end position="935"/>
    </location>
</feature>
<dbReference type="SUPFAM" id="SSF82714">
    <property type="entry name" value="Multidrug efflux transporter AcrB TolC docking domain, DN and DC subdomains"/>
    <property type="match status" value="1"/>
</dbReference>
<feature type="transmembrane region" description="Helical" evidence="1">
    <location>
        <begin position="357"/>
        <end position="377"/>
    </location>
</feature>
<dbReference type="Gene3D" id="3.30.70.1320">
    <property type="entry name" value="Multidrug efflux transporter AcrB pore domain like"/>
    <property type="match status" value="1"/>
</dbReference>
<proteinExistence type="predicted"/>
<dbReference type="AlphaFoldDB" id="A0A0G3G0H3"/>
<dbReference type="PATRIC" id="fig|106634.4.peg.932"/>
<dbReference type="GO" id="GO:0042910">
    <property type="term" value="F:xenobiotic transmembrane transporter activity"/>
    <property type="evidence" value="ECO:0007669"/>
    <property type="project" value="TreeGrafter"/>
</dbReference>
<reference evidence="2 3" key="1">
    <citation type="submission" date="2015-04" db="EMBL/GenBank/DDBJ databases">
        <title>Complete Sequence for the Genome of the Thioalkalivibrio versutus D301.</title>
        <authorList>
            <person name="Mu T."/>
            <person name="Zhou J."/>
            <person name="Xu X."/>
        </authorList>
    </citation>
    <scope>NUCLEOTIDE SEQUENCE [LARGE SCALE GENOMIC DNA]</scope>
    <source>
        <strain evidence="2 3">D301</strain>
    </source>
</reference>
<evidence type="ECO:0000256" key="1">
    <source>
        <dbReference type="SAM" id="Phobius"/>
    </source>
</evidence>
<feature type="transmembrane region" description="Helical" evidence="1">
    <location>
        <begin position="861"/>
        <end position="881"/>
    </location>
</feature>